<keyword evidence="2" id="KW-1185">Reference proteome</keyword>
<sequence>MDDQQIDIDALRERFPWVGLASIDEPELSVRYREILADARKDREIVAAIEAARRSA</sequence>
<dbReference type="RefSeq" id="WP_158291029.1">
    <property type="nucleotide sequence ID" value="NZ_SLWR01000010.1"/>
</dbReference>
<dbReference type="Proteomes" id="UP000295573">
    <property type="component" value="Unassembled WGS sequence"/>
</dbReference>
<dbReference type="OrthoDB" id="3541060at2"/>
<reference evidence="1 2" key="1">
    <citation type="journal article" date="2015" name="Stand. Genomic Sci.">
        <title>Genomic Encyclopedia of Bacterial and Archaeal Type Strains, Phase III: the genomes of soil and plant-associated and newly described type strains.</title>
        <authorList>
            <person name="Whitman W.B."/>
            <person name="Woyke T."/>
            <person name="Klenk H.P."/>
            <person name="Zhou Y."/>
            <person name="Lilburn T.G."/>
            <person name="Beck B.J."/>
            <person name="De Vos P."/>
            <person name="Vandamme P."/>
            <person name="Eisen J.A."/>
            <person name="Garrity G."/>
            <person name="Hugenholtz P."/>
            <person name="Kyrpides N.C."/>
        </authorList>
    </citation>
    <scope>NUCLEOTIDE SEQUENCE [LARGE SCALE GENOMIC DNA]</scope>
    <source>
        <strain evidence="1 2">VKM Ac-2541</strain>
    </source>
</reference>
<evidence type="ECO:0000313" key="2">
    <source>
        <dbReference type="Proteomes" id="UP000295573"/>
    </source>
</evidence>
<gene>
    <name evidence="1" type="ORF">EV646_110205</name>
</gene>
<dbReference type="AlphaFoldDB" id="A0A4R2IHR4"/>
<evidence type="ECO:0000313" key="1">
    <source>
        <dbReference type="EMBL" id="TCO44491.1"/>
    </source>
</evidence>
<protein>
    <submittedName>
        <fullName evidence="1">Uncharacterized protein</fullName>
    </submittedName>
</protein>
<name>A0A4R2IHR4_9ACTN</name>
<proteinExistence type="predicted"/>
<organism evidence="1 2">
    <name type="scientific">Kribbella antiqua</name>
    <dbReference type="NCBI Taxonomy" id="2512217"/>
    <lineage>
        <taxon>Bacteria</taxon>
        <taxon>Bacillati</taxon>
        <taxon>Actinomycetota</taxon>
        <taxon>Actinomycetes</taxon>
        <taxon>Propionibacteriales</taxon>
        <taxon>Kribbellaceae</taxon>
        <taxon>Kribbella</taxon>
    </lineage>
</organism>
<comment type="caution">
    <text evidence="1">The sequence shown here is derived from an EMBL/GenBank/DDBJ whole genome shotgun (WGS) entry which is preliminary data.</text>
</comment>
<dbReference type="EMBL" id="SLWR01000010">
    <property type="protein sequence ID" value="TCO44491.1"/>
    <property type="molecule type" value="Genomic_DNA"/>
</dbReference>
<accession>A0A4R2IHR4</accession>